<evidence type="ECO:0000256" key="8">
    <source>
        <dbReference type="SAM" id="Phobius"/>
    </source>
</evidence>
<dbReference type="InterPro" id="IPR000540">
    <property type="entry name" value="Flag_MotA_CS"/>
</dbReference>
<feature type="domain" description="MotA/TolQ/ExbB proton channel" evidence="9">
    <location>
        <begin position="101"/>
        <end position="218"/>
    </location>
</feature>
<protein>
    <submittedName>
        <fullName evidence="10">MotA/TolQ/ExbB proton channel family protein</fullName>
    </submittedName>
</protein>
<proteinExistence type="inferred from homology"/>
<evidence type="ECO:0000256" key="4">
    <source>
        <dbReference type="ARBA" id="ARBA00022475"/>
    </source>
</evidence>
<comment type="subcellular location">
    <subcellularLocation>
        <location evidence="1">Cell membrane</location>
        <topology evidence="1">Multi-pass membrane protein</topology>
    </subcellularLocation>
</comment>
<evidence type="ECO:0000313" key="11">
    <source>
        <dbReference type="Proteomes" id="UP001057481"/>
    </source>
</evidence>
<feature type="transmembrane region" description="Helical" evidence="8">
    <location>
        <begin position="29"/>
        <end position="51"/>
    </location>
</feature>
<dbReference type="PANTHER" id="PTHR30433:SF3">
    <property type="entry name" value="MOTILITY PROTEIN A"/>
    <property type="match status" value="1"/>
</dbReference>
<keyword evidence="3" id="KW-0813">Transport</keyword>
<evidence type="ECO:0000313" key="10">
    <source>
        <dbReference type="EMBL" id="MCM2436927.1"/>
    </source>
</evidence>
<organism evidence="10 11">
    <name type="scientific">Periweissella beninensis</name>
    <dbReference type="NCBI Taxonomy" id="504936"/>
    <lineage>
        <taxon>Bacteria</taxon>
        <taxon>Bacillati</taxon>
        <taxon>Bacillota</taxon>
        <taxon>Bacilli</taxon>
        <taxon>Lactobacillales</taxon>
        <taxon>Lactobacillaceae</taxon>
        <taxon>Periweissella</taxon>
    </lineage>
</organism>
<keyword evidence="11" id="KW-1185">Reference proteome</keyword>
<name>A0ABT0VKI0_9LACO</name>
<dbReference type="Pfam" id="PF01618">
    <property type="entry name" value="MotA_ExbB"/>
    <property type="match status" value="1"/>
</dbReference>
<evidence type="ECO:0000256" key="5">
    <source>
        <dbReference type="ARBA" id="ARBA00022692"/>
    </source>
</evidence>
<comment type="caution">
    <text evidence="10">The sequence shown here is derived from an EMBL/GenBank/DDBJ whole genome shotgun (WGS) entry which is preliminary data.</text>
</comment>
<reference evidence="10" key="1">
    <citation type="submission" date="2021-04" db="EMBL/GenBank/DDBJ databases">
        <title>Taxonomic assessment of Weissella genus.</title>
        <authorList>
            <person name="Fanelli F."/>
            <person name="Chieffi D."/>
            <person name="Dell'Aquila A."/>
            <person name="Gyu-Sung C."/>
            <person name="Franz C.M.A.P."/>
            <person name="Fusco V."/>
        </authorList>
    </citation>
    <scope>NUCLEOTIDE SEQUENCE</scope>
    <source>
        <strain evidence="10">LMG 25373</strain>
    </source>
</reference>
<keyword evidence="7 8" id="KW-0472">Membrane</keyword>
<dbReference type="RefSeq" id="WP_205144094.1">
    <property type="nucleotide sequence ID" value="NZ_JAFBDN010000020.1"/>
</dbReference>
<dbReference type="Proteomes" id="UP001057481">
    <property type="component" value="Unassembled WGS sequence"/>
</dbReference>
<accession>A0ABT0VKI0</accession>
<dbReference type="InterPro" id="IPR002898">
    <property type="entry name" value="MotA_ExbB_proton_chnl"/>
</dbReference>
<sequence>MDLFLLIGMFLGFGAIVTGMILKGASLAVLMNGEAATIIFVGIIAATINSYPKSEIKRLPKIFKVLFHNATYQYAPIIDEIINISNLARRNGLLSLEEHLQQLENPFLKQGLELVVDGIESAQIQEILENQVMAMEERHRIGANMFKTGGTTSPTLGVLGAVIGLIGALGNLNNIDALGESISSAFVATLYGIFVGYVLLIPFSQRLINKSEAEVLQYNIIIEGVLAIQAGQPANTIAQKLYSLVDEEPQTNNDPDA</sequence>
<dbReference type="PANTHER" id="PTHR30433">
    <property type="entry name" value="CHEMOTAXIS PROTEIN MOTA"/>
    <property type="match status" value="1"/>
</dbReference>
<evidence type="ECO:0000256" key="7">
    <source>
        <dbReference type="ARBA" id="ARBA00023136"/>
    </source>
</evidence>
<feature type="transmembrane region" description="Helical" evidence="8">
    <location>
        <begin position="182"/>
        <end position="201"/>
    </location>
</feature>
<keyword evidence="4" id="KW-1003">Cell membrane</keyword>
<evidence type="ECO:0000256" key="2">
    <source>
        <dbReference type="ARBA" id="ARBA00008038"/>
    </source>
</evidence>
<keyword evidence="5 8" id="KW-0812">Transmembrane</keyword>
<evidence type="ECO:0000256" key="1">
    <source>
        <dbReference type="ARBA" id="ARBA00004651"/>
    </source>
</evidence>
<gene>
    <name evidence="10" type="ORF">KAK10_03150</name>
</gene>
<evidence type="ECO:0000256" key="3">
    <source>
        <dbReference type="ARBA" id="ARBA00022448"/>
    </source>
</evidence>
<dbReference type="EMBL" id="JAGMVS010000042">
    <property type="protein sequence ID" value="MCM2436927.1"/>
    <property type="molecule type" value="Genomic_DNA"/>
</dbReference>
<feature type="transmembrane region" description="Helical" evidence="8">
    <location>
        <begin position="148"/>
        <end position="170"/>
    </location>
</feature>
<evidence type="ECO:0000259" key="9">
    <source>
        <dbReference type="Pfam" id="PF01618"/>
    </source>
</evidence>
<dbReference type="InterPro" id="IPR047055">
    <property type="entry name" value="MotA-like"/>
</dbReference>
<dbReference type="PROSITE" id="PS01307">
    <property type="entry name" value="MOTA"/>
    <property type="match status" value="1"/>
</dbReference>
<evidence type="ECO:0000256" key="6">
    <source>
        <dbReference type="ARBA" id="ARBA00022989"/>
    </source>
</evidence>
<comment type="similarity">
    <text evidence="2">Belongs to the MotA family.</text>
</comment>
<keyword evidence="6 8" id="KW-1133">Transmembrane helix</keyword>